<dbReference type="RefSeq" id="XP_024740289.1">
    <property type="nucleotide sequence ID" value="XM_024871980.1"/>
</dbReference>
<keyword evidence="2" id="KW-1185">Reference proteome</keyword>
<dbReference type="EMBL" id="KZ613782">
    <property type="protein sequence ID" value="PMD63385.1"/>
    <property type="molecule type" value="Genomic_DNA"/>
</dbReference>
<reference evidence="1 2" key="1">
    <citation type="submission" date="2016-04" db="EMBL/GenBank/DDBJ databases">
        <title>A degradative enzymes factory behind the ericoid mycorrhizal symbiosis.</title>
        <authorList>
            <consortium name="DOE Joint Genome Institute"/>
            <person name="Martino E."/>
            <person name="Morin E."/>
            <person name="Grelet G."/>
            <person name="Kuo A."/>
            <person name="Kohler A."/>
            <person name="Daghino S."/>
            <person name="Barry K."/>
            <person name="Choi C."/>
            <person name="Cichocki N."/>
            <person name="Clum A."/>
            <person name="Copeland A."/>
            <person name="Hainaut M."/>
            <person name="Haridas S."/>
            <person name="Labutti K."/>
            <person name="Lindquist E."/>
            <person name="Lipzen A."/>
            <person name="Khouja H.-R."/>
            <person name="Murat C."/>
            <person name="Ohm R."/>
            <person name="Olson A."/>
            <person name="Spatafora J."/>
            <person name="Veneault-Fourrey C."/>
            <person name="Henrissat B."/>
            <person name="Grigoriev I."/>
            <person name="Martin F."/>
            <person name="Perotto S."/>
        </authorList>
    </citation>
    <scope>NUCLEOTIDE SEQUENCE [LARGE SCALE GENOMIC DNA]</scope>
    <source>
        <strain evidence="1 2">E</strain>
    </source>
</reference>
<sequence>MEPDHCLEGHSIVIAMGLPSGSHIHSAFLFGWVSKIDRACWGRSRQQERSLYIPRQASTTGRSSPFSPLSFSTGTFQRRSLTCRPHDDLMTGTVECSGMDPNLAWSSRIGFPCVLSHRHDRIFPRIPNCRLLILLFDLYITFEPQSVVFQHISRATQLKISNILGMVSSPEQDFSRGCSPHSRHSITYS</sequence>
<proteinExistence type="predicted"/>
<evidence type="ECO:0000313" key="1">
    <source>
        <dbReference type="EMBL" id="PMD63385.1"/>
    </source>
</evidence>
<evidence type="ECO:0000313" key="2">
    <source>
        <dbReference type="Proteomes" id="UP000235371"/>
    </source>
</evidence>
<organism evidence="1 2">
    <name type="scientific">Hyaloscypha bicolor E</name>
    <dbReference type="NCBI Taxonomy" id="1095630"/>
    <lineage>
        <taxon>Eukaryota</taxon>
        <taxon>Fungi</taxon>
        <taxon>Dikarya</taxon>
        <taxon>Ascomycota</taxon>
        <taxon>Pezizomycotina</taxon>
        <taxon>Leotiomycetes</taxon>
        <taxon>Helotiales</taxon>
        <taxon>Hyaloscyphaceae</taxon>
        <taxon>Hyaloscypha</taxon>
        <taxon>Hyaloscypha bicolor</taxon>
    </lineage>
</organism>
<gene>
    <name evidence="1" type="ORF">K444DRAFT_334774</name>
</gene>
<name>A0A2J6TK36_9HELO</name>
<dbReference type="InParanoid" id="A0A2J6TK36"/>
<dbReference type="GeneID" id="36580062"/>
<dbReference type="Proteomes" id="UP000235371">
    <property type="component" value="Unassembled WGS sequence"/>
</dbReference>
<protein>
    <submittedName>
        <fullName evidence="1">Uncharacterized protein</fullName>
    </submittedName>
</protein>
<dbReference type="AlphaFoldDB" id="A0A2J6TK36"/>
<accession>A0A2J6TK36</accession>